<reference evidence="1" key="1">
    <citation type="submission" date="2013-07" db="EMBL/GenBank/DDBJ databases">
        <title>Sub-species coevolution in mutualistic symbiosis.</title>
        <authorList>
            <person name="Murfin K."/>
            <person name="Klassen J."/>
            <person name="Lee M."/>
            <person name="Forst S."/>
            <person name="Stock P."/>
            <person name="Goodrich-Blair H."/>
        </authorList>
    </citation>
    <scope>NUCLEOTIDE SEQUENCE [LARGE SCALE GENOMIC DNA]</scope>
    <source>
        <strain evidence="1">Kraussei Quebec</strain>
    </source>
</reference>
<proteinExistence type="predicted"/>
<dbReference type="EMBL" id="CBSY010000189">
    <property type="protein sequence ID" value="CDH20596.1"/>
    <property type="molecule type" value="Genomic_DNA"/>
</dbReference>
<evidence type="ECO:0000313" key="2">
    <source>
        <dbReference type="Proteomes" id="UP000028500"/>
    </source>
</evidence>
<accession>A0A077PIP6</accession>
<dbReference type="HOGENOM" id="CLU_3067716_0_0_6"/>
<organism evidence="1 2">
    <name type="scientific">Xenorhabdus bovienii str. kraussei Quebec</name>
    <dbReference type="NCBI Taxonomy" id="1398203"/>
    <lineage>
        <taxon>Bacteria</taxon>
        <taxon>Pseudomonadati</taxon>
        <taxon>Pseudomonadota</taxon>
        <taxon>Gammaproteobacteria</taxon>
        <taxon>Enterobacterales</taxon>
        <taxon>Morganellaceae</taxon>
        <taxon>Xenorhabdus</taxon>
    </lineage>
</organism>
<comment type="caution">
    <text evidence="1">The sequence shown here is derived from an EMBL/GenBank/DDBJ whole genome shotgun (WGS) entry which is preliminary data.</text>
</comment>
<dbReference type="AlphaFoldDB" id="A0A077PIP6"/>
<name>A0A077PIP6_XENBV</name>
<protein>
    <submittedName>
        <fullName evidence="1">Uncharacterized protein</fullName>
    </submittedName>
</protein>
<keyword evidence="2" id="KW-1185">Reference proteome</keyword>
<evidence type="ECO:0000313" key="1">
    <source>
        <dbReference type="EMBL" id="CDH20596.1"/>
    </source>
</evidence>
<dbReference type="Proteomes" id="UP000028500">
    <property type="component" value="Unassembled WGS sequence"/>
</dbReference>
<gene>
    <name evidence="1" type="ORF">XBKQ1_2690002</name>
</gene>
<sequence>MKFNKNTVVADIKKSAFFIVVLLKKSLTIFTPAQNRELKDHLSISYPFSLVEG</sequence>